<feature type="region of interest" description="Disordered" evidence="12">
    <location>
        <begin position="551"/>
        <end position="572"/>
    </location>
</feature>
<keyword evidence="8 9" id="KW-0624">Polysaccharide degradation</keyword>
<reference evidence="15" key="1">
    <citation type="submission" date="2020-11" db="EMBL/GenBank/DDBJ databases">
        <authorList>
            <consortium name="DOE Joint Genome Institute"/>
            <person name="Ahrendt S."/>
            <person name="Riley R."/>
            <person name="Andreopoulos W."/>
            <person name="Labutti K."/>
            <person name="Pangilinan J."/>
            <person name="Ruiz-Duenas F.J."/>
            <person name="Barrasa J.M."/>
            <person name="Sanchez-Garcia M."/>
            <person name="Camarero S."/>
            <person name="Miyauchi S."/>
            <person name="Serrano A."/>
            <person name="Linde D."/>
            <person name="Babiker R."/>
            <person name="Drula E."/>
            <person name="Ayuso-Fernandez I."/>
            <person name="Pacheco R."/>
            <person name="Padilla G."/>
            <person name="Ferreira P."/>
            <person name="Barriuso J."/>
            <person name="Kellner H."/>
            <person name="Castanera R."/>
            <person name="Alfaro M."/>
            <person name="Ramirez L."/>
            <person name="Pisabarro A.G."/>
            <person name="Kuo A."/>
            <person name="Tritt A."/>
            <person name="Lipzen A."/>
            <person name="He G."/>
            <person name="Yan M."/>
            <person name="Ng V."/>
            <person name="Cullen D."/>
            <person name="Martin F."/>
            <person name="Rosso M.-N."/>
            <person name="Henrissat B."/>
            <person name="Hibbett D."/>
            <person name="Martinez A.T."/>
            <person name="Grigoriev I.V."/>
        </authorList>
    </citation>
    <scope>NUCLEOTIDE SEQUENCE</scope>
    <source>
        <strain evidence="15">CBS 506.95</strain>
    </source>
</reference>
<evidence type="ECO:0000256" key="3">
    <source>
        <dbReference type="ARBA" id="ARBA00022729"/>
    </source>
</evidence>
<dbReference type="Gene3D" id="1.50.10.10">
    <property type="match status" value="1"/>
</dbReference>
<dbReference type="InterPro" id="IPR008291">
    <property type="entry name" value="Glucoamylase_SBD"/>
</dbReference>
<comment type="similarity">
    <text evidence="2 9">Belongs to the glycosyl hydrolase 15 family.</text>
</comment>
<evidence type="ECO:0000256" key="13">
    <source>
        <dbReference type="SAM" id="SignalP"/>
    </source>
</evidence>
<keyword evidence="7 9" id="KW-0326">Glycosidase</keyword>
<feature type="active site" description="Proton donor" evidence="10">
    <location>
        <position position="198"/>
    </location>
</feature>
<dbReference type="AlphaFoldDB" id="A0A9P6ENJ5"/>
<dbReference type="InterPro" id="IPR013783">
    <property type="entry name" value="Ig-like_fold"/>
</dbReference>
<evidence type="ECO:0000313" key="16">
    <source>
        <dbReference type="Proteomes" id="UP000807306"/>
    </source>
</evidence>
<dbReference type="PANTHER" id="PTHR31616:SF12">
    <property type="entry name" value="GLUCOAMYLASE"/>
    <property type="match status" value="1"/>
</dbReference>
<dbReference type="FunFam" id="1.50.10.10:FF:000018">
    <property type="entry name" value="Glucoamylase"/>
    <property type="match status" value="1"/>
</dbReference>
<evidence type="ECO:0000256" key="1">
    <source>
        <dbReference type="ARBA" id="ARBA00001863"/>
    </source>
</evidence>
<name>A0A9P6ENJ5_9AGAR</name>
<protein>
    <recommendedName>
        <fullName evidence="9">Glucoamylase</fullName>
        <ecNumber evidence="9">3.2.1.3</ecNumber>
    </recommendedName>
    <alternativeName>
        <fullName evidence="9">1,4-alpha-D-glucan glucohydrolase</fullName>
    </alternativeName>
    <alternativeName>
        <fullName evidence="9">Glucan 1,4-alpha-glucosidase</fullName>
    </alternativeName>
</protein>
<keyword evidence="16" id="KW-1185">Reference proteome</keyword>
<keyword evidence="3 13" id="KW-0732">Signal</keyword>
<dbReference type="GO" id="GO:0000272">
    <property type="term" value="P:polysaccharide catabolic process"/>
    <property type="evidence" value="ECO:0007669"/>
    <property type="project" value="UniProtKB-KW"/>
</dbReference>
<evidence type="ECO:0000256" key="12">
    <source>
        <dbReference type="SAM" id="MobiDB-lite"/>
    </source>
</evidence>
<dbReference type="PANTHER" id="PTHR31616">
    <property type="entry name" value="TREHALASE"/>
    <property type="match status" value="1"/>
</dbReference>
<dbReference type="GO" id="GO:2001070">
    <property type="term" value="F:starch binding"/>
    <property type="evidence" value="ECO:0007669"/>
    <property type="project" value="InterPro"/>
</dbReference>
<comment type="catalytic activity">
    <reaction evidence="1 9">
        <text>Hydrolysis of terminal (1-&gt;4)-linked alpha-D-glucose residues successively from non-reducing ends of the chains with release of beta-D-glucose.</text>
        <dbReference type="EC" id="3.2.1.3"/>
    </reaction>
</comment>
<feature type="binding site" evidence="11">
    <location>
        <position position="139"/>
    </location>
    <ligand>
        <name>substrate</name>
    </ligand>
</feature>
<feature type="domain" description="CBM20" evidence="14">
    <location>
        <begin position="473"/>
        <end position="572"/>
    </location>
</feature>
<dbReference type="CDD" id="cd05808">
    <property type="entry name" value="CBM20_alpha_amylase"/>
    <property type="match status" value="1"/>
</dbReference>
<dbReference type="InterPro" id="IPR008928">
    <property type="entry name" value="6-hairpin_glycosidase_sf"/>
</dbReference>
<dbReference type="OrthoDB" id="6123450at2759"/>
<dbReference type="Gene3D" id="2.60.40.10">
    <property type="entry name" value="Immunoglobulins"/>
    <property type="match status" value="1"/>
</dbReference>
<dbReference type="InterPro" id="IPR011613">
    <property type="entry name" value="GH15-like"/>
</dbReference>
<dbReference type="InterPro" id="IPR012341">
    <property type="entry name" value="6hp_glycosidase-like_sf"/>
</dbReference>
<dbReference type="PROSITE" id="PS51166">
    <property type="entry name" value="CBM20"/>
    <property type="match status" value="1"/>
</dbReference>
<keyword evidence="5" id="KW-0325">Glycoprotein</keyword>
<evidence type="ECO:0000256" key="6">
    <source>
        <dbReference type="ARBA" id="ARBA00023277"/>
    </source>
</evidence>
<evidence type="ECO:0000256" key="7">
    <source>
        <dbReference type="ARBA" id="ARBA00023295"/>
    </source>
</evidence>
<dbReference type="FunFam" id="2.60.40.10:FF:000552">
    <property type="entry name" value="Related to glucoamylase"/>
    <property type="match status" value="1"/>
</dbReference>
<dbReference type="Pfam" id="PF00723">
    <property type="entry name" value="Glyco_hydro_15"/>
    <property type="match status" value="1"/>
</dbReference>
<dbReference type="InterPro" id="IPR013784">
    <property type="entry name" value="Carb-bd-like_fold"/>
</dbReference>
<evidence type="ECO:0000256" key="10">
    <source>
        <dbReference type="PIRSR" id="PIRSR001031-1"/>
    </source>
</evidence>
<evidence type="ECO:0000256" key="5">
    <source>
        <dbReference type="ARBA" id="ARBA00023180"/>
    </source>
</evidence>
<dbReference type="PRINTS" id="PR00736">
    <property type="entry name" value="GLHYDRLASE15"/>
</dbReference>
<dbReference type="GO" id="GO:0004339">
    <property type="term" value="F:glucan 1,4-alpha-glucosidase activity"/>
    <property type="evidence" value="ECO:0007669"/>
    <property type="project" value="UniProtKB-EC"/>
</dbReference>
<dbReference type="Pfam" id="PF00686">
    <property type="entry name" value="CBM_20"/>
    <property type="match status" value="1"/>
</dbReference>
<dbReference type="EC" id="3.2.1.3" evidence="9"/>
<sequence length="572" mass="60943">MRVVLLSALCYCAAVFAQSSVVDSYVAKESPIAKAGLLANIGPSGAKSAGAKAGVVIASPSTTNPNYLYTWVRDSSLVFKAIIDLYARGEDSSLRGTIDNFVAAETTLQQVSNPSGSVSTGGLGEPKFNIDLTAFTGSWGRPQRDGPALRATAFIAYAQNLIANNNASWVTNHIWPALKLDLDYVQNNWNQTGFDLWEEVSSRSFFTTAAQHRALREGAALASKIGQTSVVSGYTIQADNALCFLQSYWNPTKGYITSNTGGGRSGIDANSALASIHTFDASAGCDAATFQPCSDKALSSLKVYVDSFRPIYAINNGIAANAAVATGRYPEDVYFNGNPWYLTTAAVAEQLYDALIVWKQQGSLTITATSLAFFKQFDSSIVAGTYASSTSQFTNLTTAIRNFADGFLAIHAKYTPLNGGLAEQFDKSSGTALSAVDLTWSYAAILTAFDARKGVVPPSWGAKGLTVPSVCQPNAGASVSVTFKVQATTQLGENIFLTGSLDVLQGWSPDNAIALSSANYPTWSVSVTLPANTNFEYKYIRKFNGAITWESDPNNSNTTPASGTYTINDSWR</sequence>
<feature type="chain" id="PRO_5040368001" description="Glucoamylase" evidence="13">
    <location>
        <begin position="18"/>
        <end position="572"/>
    </location>
</feature>
<dbReference type="InterPro" id="IPR046966">
    <property type="entry name" value="Glucoamylase_active_site"/>
</dbReference>
<proteinExistence type="inferred from homology"/>
<keyword evidence="4 9" id="KW-0378">Hydrolase</keyword>
<organism evidence="15 16">
    <name type="scientific">Crepidotus variabilis</name>
    <dbReference type="NCBI Taxonomy" id="179855"/>
    <lineage>
        <taxon>Eukaryota</taxon>
        <taxon>Fungi</taxon>
        <taxon>Dikarya</taxon>
        <taxon>Basidiomycota</taxon>
        <taxon>Agaricomycotina</taxon>
        <taxon>Agaricomycetes</taxon>
        <taxon>Agaricomycetidae</taxon>
        <taxon>Agaricales</taxon>
        <taxon>Agaricineae</taxon>
        <taxon>Crepidotaceae</taxon>
        <taxon>Crepidotus</taxon>
    </lineage>
</organism>
<keyword evidence="6 9" id="KW-0119">Carbohydrate metabolism</keyword>
<evidence type="ECO:0000256" key="8">
    <source>
        <dbReference type="ARBA" id="ARBA00023326"/>
    </source>
</evidence>
<feature type="active site" description="Proton acceptor" evidence="10">
    <location>
        <position position="195"/>
    </location>
</feature>
<dbReference type="GO" id="GO:0000324">
    <property type="term" value="C:fungal-type vacuole"/>
    <property type="evidence" value="ECO:0007669"/>
    <property type="project" value="TreeGrafter"/>
</dbReference>
<dbReference type="InterPro" id="IPR002044">
    <property type="entry name" value="CBM20"/>
</dbReference>
<gene>
    <name evidence="15" type="ORF">CPB83DRAFT_758434</name>
</gene>
<evidence type="ECO:0000313" key="15">
    <source>
        <dbReference type="EMBL" id="KAF9533066.1"/>
    </source>
</evidence>
<evidence type="ECO:0000256" key="4">
    <source>
        <dbReference type="ARBA" id="ARBA00022801"/>
    </source>
</evidence>
<dbReference type="PIRSF" id="PIRSF001031">
    <property type="entry name" value="Glu-a-glcsd_SBD"/>
    <property type="match status" value="1"/>
</dbReference>
<accession>A0A9P6ENJ5</accession>
<dbReference type="SUPFAM" id="SSF49452">
    <property type="entry name" value="Starch-binding domain-like"/>
    <property type="match status" value="1"/>
</dbReference>
<comment type="caution">
    <text evidence="15">The sequence shown here is derived from an EMBL/GenBank/DDBJ whole genome shotgun (WGS) entry which is preliminary data.</text>
</comment>
<feature type="signal peptide" evidence="13">
    <location>
        <begin position="1"/>
        <end position="17"/>
    </location>
</feature>
<dbReference type="Proteomes" id="UP000807306">
    <property type="component" value="Unassembled WGS sequence"/>
</dbReference>
<evidence type="ECO:0000259" key="14">
    <source>
        <dbReference type="PROSITE" id="PS51166"/>
    </source>
</evidence>
<evidence type="ECO:0000256" key="11">
    <source>
        <dbReference type="PIRSR" id="PIRSR001031-2"/>
    </source>
</evidence>
<evidence type="ECO:0000256" key="9">
    <source>
        <dbReference type="PIRNR" id="PIRNR001031"/>
    </source>
</evidence>
<dbReference type="EMBL" id="MU157829">
    <property type="protein sequence ID" value="KAF9533066.1"/>
    <property type="molecule type" value="Genomic_DNA"/>
</dbReference>
<evidence type="ECO:0000256" key="2">
    <source>
        <dbReference type="ARBA" id="ARBA00006188"/>
    </source>
</evidence>
<dbReference type="SUPFAM" id="SSF48208">
    <property type="entry name" value="Six-hairpin glycosidases"/>
    <property type="match status" value="1"/>
</dbReference>
<dbReference type="InterPro" id="IPR000165">
    <property type="entry name" value="Glucoamylase"/>
</dbReference>
<dbReference type="PROSITE" id="PS00820">
    <property type="entry name" value="GLUCOAMYLASE"/>
    <property type="match status" value="1"/>
</dbReference>
<dbReference type="SMART" id="SM01065">
    <property type="entry name" value="CBM_2"/>
    <property type="match status" value="1"/>
</dbReference>